<feature type="non-terminal residue" evidence="1">
    <location>
        <position position="227"/>
    </location>
</feature>
<reference evidence="1" key="1">
    <citation type="submission" date="2020-10" db="EMBL/GenBank/DDBJ databases">
        <authorList>
            <person name="Gilroy R."/>
        </authorList>
    </citation>
    <scope>NUCLEOTIDE SEQUENCE</scope>
    <source>
        <strain evidence="1">35461</strain>
    </source>
</reference>
<dbReference type="Proteomes" id="UP000886845">
    <property type="component" value="Unassembled WGS sequence"/>
</dbReference>
<gene>
    <name evidence="1" type="ORF">IAC79_02100</name>
</gene>
<organism evidence="1 2">
    <name type="scientific">Candidatus Spyradenecus faecavium</name>
    <dbReference type="NCBI Taxonomy" id="2840947"/>
    <lineage>
        <taxon>Bacteria</taxon>
        <taxon>Pseudomonadati</taxon>
        <taxon>Lentisphaerota</taxon>
        <taxon>Lentisphaeria</taxon>
        <taxon>Lentisphaerales</taxon>
        <taxon>Lentisphaeraceae</taxon>
        <taxon>Lentisphaeraceae incertae sedis</taxon>
        <taxon>Candidatus Spyradenecus</taxon>
    </lineage>
</organism>
<sequence>MRLPPRFVRGQPLTADQLNGIVEAIRRSRPLAGAGVSTRESPDGTFISAAGQKQAAAAAFDHRFKVTYAAAAGGGYDLKVRKGSLWRVAGGVAAEQPLLLGEGLAEHPTDADAWQVAGASAGALYVSQSTAEDGQTPTYTLDYAAIPEAPLAVIAEFTPSQSSSNPAPKVTQRHLGDLLVFEGGEAATALPPAAWQVRRATFTEETPSGEVTTRRWQLFSPLWTVGR</sequence>
<proteinExistence type="predicted"/>
<evidence type="ECO:0000313" key="2">
    <source>
        <dbReference type="Proteomes" id="UP000886845"/>
    </source>
</evidence>
<evidence type="ECO:0000313" key="1">
    <source>
        <dbReference type="EMBL" id="HIV08893.1"/>
    </source>
</evidence>
<reference evidence="1" key="2">
    <citation type="journal article" date="2021" name="PeerJ">
        <title>Extensive microbial diversity within the chicken gut microbiome revealed by metagenomics and culture.</title>
        <authorList>
            <person name="Gilroy R."/>
            <person name="Ravi A."/>
            <person name="Getino M."/>
            <person name="Pursley I."/>
            <person name="Horton D.L."/>
            <person name="Alikhan N.F."/>
            <person name="Baker D."/>
            <person name="Gharbi K."/>
            <person name="Hall N."/>
            <person name="Watson M."/>
            <person name="Adriaenssens E.M."/>
            <person name="Foster-Nyarko E."/>
            <person name="Jarju S."/>
            <person name="Secka A."/>
            <person name="Antonio M."/>
            <person name="Oren A."/>
            <person name="Chaudhuri R.R."/>
            <person name="La Ragione R."/>
            <person name="Hildebrand F."/>
            <person name="Pallen M.J."/>
        </authorList>
    </citation>
    <scope>NUCLEOTIDE SEQUENCE</scope>
    <source>
        <strain evidence="1">35461</strain>
    </source>
</reference>
<comment type="caution">
    <text evidence="1">The sequence shown here is derived from an EMBL/GenBank/DDBJ whole genome shotgun (WGS) entry which is preliminary data.</text>
</comment>
<name>A0A9D1T329_9BACT</name>
<dbReference type="AlphaFoldDB" id="A0A9D1T329"/>
<dbReference type="EMBL" id="DVOR01000066">
    <property type="protein sequence ID" value="HIV08893.1"/>
    <property type="molecule type" value="Genomic_DNA"/>
</dbReference>
<protein>
    <submittedName>
        <fullName evidence="1">Uncharacterized protein</fullName>
    </submittedName>
</protein>
<accession>A0A9D1T329</accession>